<feature type="region of interest" description="Disordered" evidence="11">
    <location>
        <begin position="22"/>
        <end position="43"/>
    </location>
</feature>
<dbReference type="Gene3D" id="1.50.40.10">
    <property type="entry name" value="Mitochondrial carrier domain"/>
    <property type="match status" value="2"/>
</dbReference>
<keyword evidence="6" id="KW-0999">Mitochondrion inner membrane</keyword>
<evidence type="ECO:0000256" key="6">
    <source>
        <dbReference type="ARBA" id="ARBA00022792"/>
    </source>
</evidence>
<dbReference type="AlphaFoldDB" id="A0A0H1B9N5"/>
<comment type="subcellular location">
    <subcellularLocation>
        <location evidence="1">Membrane</location>
        <topology evidence="1">Multi-pass membrane protein</topology>
    </subcellularLocation>
</comment>
<evidence type="ECO:0000256" key="12">
    <source>
        <dbReference type="SAM" id="Phobius"/>
    </source>
</evidence>
<accession>A0A0H1B9N5</accession>
<dbReference type="FunFam" id="1.50.40.10:FF:000095">
    <property type="entry name" value="Mitochondrial carrier protein"/>
    <property type="match status" value="1"/>
</dbReference>
<evidence type="ECO:0000313" key="13">
    <source>
        <dbReference type="EMBL" id="KLJ08174.1"/>
    </source>
</evidence>
<keyword evidence="14" id="KW-1185">Reference proteome</keyword>
<proteinExistence type="inferred from homology"/>
<comment type="similarity">
    <text evidence="2 10">Belongs to the mitochondrial carrier (TC 2.A.29) family.</text>
</comment>
<evidence type="ECO:0000256" key="7">
    <source>
        <dbReference type="ARBA" id="ARBA00022989"/>
    </source>
</evidence>
<keyword evidence="3 10" id="KW-0813">Transport</keyword>
<evidence type="ECO:0000256" key="10">
    <source>
        <dbReference type="RuleBase" id="RU000488"/>
    </source>
</evidence>
<feature type="repeat" description="Solcar" evidence="9">
    <location>
        <begin position="336"/>
        <end position="488"/>
    </location>
</feature>
<dbReference type="PROSITE" id="PS50920">
    <property type="entry name" value="SOLCAR"/>
    <property type="match status" value="3"/>
</dbReference>
<feature type="repeat" description="Solcar" evidence="9">
    <location>
        <begin position="133"/>
        <end position="221"/>
    </location>
</feature>
<dbReference type="Pfam" id="PF00153">
    <property type="entry name" value="Mito_carr"/>
    <property type="match status" value="4"/>
</dbReference>
<evidence type="ECO:0000313" key="14">
    <source>
        <dbReference type="Proteomes" id="UP000053573"/>
    </source>
</evidence>
<evidence type="ECO:0000256" key="11">
    <source>
        <dbReference type="SAM" id="MobiDB-lite"/>
    </source>
</evidence>
<reference evidence="14" key="1">
    <citation type="journal article" date="2015" name="PLoS Genet.">
        <title>The dynamic genome and transcriptome of the human fungal pathogen Blastomyces and close relative Emmonsia.</title>
        <authorList>
            <person name="Munoz J.F."/>
            <person name="Gauthier G.M."/>
            <person name="Desjardins C.A."/>
            <person name="Gallo J.E."/>
            <person name="Holder J."/>
            <person name="Sullivan T.D."/>
            <person name="Marty A.J."/>
            <person name="Carmen J.C."/>
            <person name="Chen Z."/>
            <person name="Ding L."/>
            <person name="Gujja S."/>
            <person name="Magrini V."/>
            <person name="Misas E."/>
            <person name="Mitreva M."/>
            <person name="Priest M."/>
            <person name="Saif S."/>
            <person name="Whiston E.A."/>
            <person name="Young S."/>
            <person name="Zeng Q."/>
            <person name="Goldman W.E."/>
            <person name="Mardis E.R."/>
            <person name="Taylor J.W."/>
            <person name="McEwen J.G."/>
            <person name="Clay O.K."/>
            <person name="Klein B.S."/>
            <person name="Cuomo C.A."/>
        </authorList>
    </citation>
    <scope>NUCLEOTIDE SEQUENCE [LARGE SCALE GENOMIC DNA]</scope>
    <source>
        <strain evidence="14">UAMH 139</strain>
    </source>
</reference>
<comment type="caution">
    <text evidence="13">The sequence shown here is derived from an EMBL/GenBank/DDBJ whole genome shotgun (WGS) entry which is preliminary data.</text>
</comment>
<keyword evidence="7 12" id="KW-1133">Transmembrane helix</keyword>
<keyword evidence="8 9" id="KW-0472">Membrane</keyword>
<dbReference type="EMBL" id="LDEV01002650">
    <property type="protein sequence ID" value="KLJ08174.1"/>
    <property type="molecule type" value="Genomic_DNA"/>
</dbReference>
<dbReference type="PANTHER" id="PTHR45667">
    <property type="entry name" value="S-ADENOSYLMETHIONINE MITOCHONDRIAL CARRIER PROTEIN"/>
    <property type="match status" value="1"/>
</dbReference>
<feature type="region of interest" description="Disordered" evidence="11">
    <location>
        <begin position="89"/>
        <end position="110"/>
    </location>
</feature>
<feature type="repeat" description="Solcar" evidence="9">
    <location>
        <begin position="228"/>
        <end position="322"/>
    </location>
</feature>
<dbReference type="GO" id="GO:0016020">
    <property type="term" value="C:membrane"/>
    <property type="evidence" value="ECO:0007669"/>
    <property type="project" value="UniProtKB-SubCell"/>
</dbReference>
<evidence type="ECO:0000256" key="4">
    <source>
        <dbReference type="ARBA" id="ARBA00022692"/>
    </source>
</evidence>
<keyword evidence="4 9" id="KW-0812">Transmembrane</keyword>
<dbReference type="STRING" id="2060906.A0A0H1B9N5"/>
<dbReference type="Proteomes" id="UP000053573">
    <property type="component" value="Unassembled WGS sequence"/>
</dbReference>
<gene>
    <name evidence="13" type="ORF">EMPG_16376</name>
</gene>
<feature type="transmembrane region" description="Helical" evidence="12">
    <location>
        <begin position="233"/>
        <end position="254"/>
    </location>
</feature>
<evidence type="ECO:0000256" key="2">
    <source>
        <dbReference type="ARBA" id="ARBA00006375"/>
    </source>
</evidence>
<dbReference type="InterPro" id="IPR018108">
    <property type="entry name" value="MCP_transmembrane"/>
</dbReference>
<dbReference type="InterPro" id="IPR023395">
    <property type="entry name" value="MCP_dom_sf"/>
</dbReference>
<evidence type="ECO:0008006" key="15">
    <source>
        <dbReference type="Google" id="ProtNLM"/>
    </source>
</evidence>
<organism evidence="13 14">
    <name type="scientific">Blastomyces silverae</name>
    <dbReference type="NCBI Taxonomy" id="2060906"/>
    <lineage>
        <taxon>Eukaryota</taxon>
        <taxon>Fungi</taxon>
        <taxon>Dikarya</taxon>
        <taxon>Ascomycota</taxon>
        <taxon>Pezizomycotina</taxon>
        <taxon>Eurotiomycetes</taxon>
        <taxon>Eurotiomycetidae</taxon>
        <taxon>Onygenales</taxon>
        <taxon>Ajellomycetaceae</taxon>
        <taxon>Blastomyces</taxon>
    </lineage>
</organism>
<evidence type="ECO:0000256" key="8">
    <source>
        <dbReference type="ARBA" id="ARBA00023136"/>
    </source>
</evidence>
<evidence type="ECO:0000256" key="5">
    <source>
        <dbReference type="ARBA" id="ARBA00022737"/>
    </source>
</evidence>
<sequence length="511" mass="54310">MSQNSTTTNSWMSMPGFFSSSTTTAADNTTSASSSPSTASASATNTIPVTAPAAIALLPPPAVFGDGDRDRGRAHATMTTELGVEGRDKRTRTMRGGEGVDGHGHGHAHAHAPAPIAAHVHVDVDVDVEAARPPYIHSMIAGGIGGTSGDLLMHSLDTVKTRQQGDPHFPPKYTSMSSSYVTILRQEGIRRGLYSGVTPAFLGSFPGTVIFFGTYEYSKRHMLDAGINPSLSYLAGGFIADLAASVIYVPSEVLKTRQQLQGRYNNPFFRSGYNYRGTIDAFRTIIRQEGFGTLFSGYKATLFRDLPFSALQFAFYEQEQKLAKQWVGSREIGLPLEILTATTAGGMAGVITCPLDVVKTRTQTQQSPDSFARSVKPAASAVAAAGGAGTATAPAPAPAAGGKHKTKIKEAASKNIQSTRLISTSSPSTSTVKPGAPLLDTSSVFTGLKLIYRTEGIVGWFRGVGPRFLWTSVQSGTMLVLYQYLLKKLDTYQEQQQQQREGELGGGGAVL</sequence>
<evidence type="ECO:0000256" key="9">
    <source>
        <dbReference type="PROSITE-ProRule" id="PRU00282"/>
    </source>
</evidence>
<dbReference type="SUPFAM" id="SSF103506">
    <property type="entry name" value="Mitochondrial carrier"/>
    <property type="match status" value="1"/>
</dbReference>
<protein>
    <recommendedName>
        <fullName evidence="15">Mitochondrial thiamine pyrophosphate carrier 1</fullName>
    </recommendedName>
</protein>
<evidence type="ECO:0000256" key="1">
    <source>
        <dbReference type="ARBA" id="ARBA00004141"/>
    </source>
</evidence>
<name>A0A0H1B9N5_9EURO</name>
<feature type="transmembrane region" description="Helical" evidence="12">
    <location>
        <begin position="193"/>
        <end position="213"/>
    </location>
</feature>
<keyword evidence="5" id="KW-0677">Repeat</keyword>
<keyword evidence="6" id="KW-0496">Mitochondrion</keyword>
<dbReference type="OrthoDB" id="415315at2759"/>
<evidence type="ECO:0000256" key="3">
    <source>
        <dbReference type="ARBA" id="ARBA00022448"/>
    </source>
</evidence>